<feature type="transmembrane region" description="Helical" evidence="2">
    <location>
        <begin position="144"/>
        <end position="161"/>
    </location>
</feature>
<feature type="domain" description="GGDEF" evidence="3">
    <location>
        <begin position="202"/>
        <end position="322"/>
    </location>
</feature>
<comment type="caution">
    <text evidence="4">The sequence shown here is derived from an EMBL/GenBank/DDBJ whole genome shotgun (WGS) entry which is preliminary data.</text>
</comment>
<gene>
    <name evidence="4" type="ORF">J4G33_01735</name>
</gene>
<accession>A0A939RS88</accession>
<feature type="transmembrane region" description="Helical" evidence="2">
    <location>
        <begin position="45"/>
        <end position="64"/>
    </location>
</feature>
<dbReference type="PANTHER" id="PTHR45138">
    <property type="entry name" value="REGULATORY COMPONENTS OF SENSORY TRANSDUCTION SYSTEM"/>
    <property type="match status" value="1"/>
</dbReference>
<dbReference type="GO" id="GO:0043709">
    <property type="term" value="P:cell adhesion involved in single-species biofilm formation"/>
    <property type="evidence" value="ECO:0007669"/>
    <property type="project" value="TreeGrafter"/>
</dbReference>
<feature type="transmembrane region" description="Helical" evidence="2">
    <location>
        <begin position="71"/>
        <end position="89"/>
    </location>
</feature>
<keyword evidence="2" id="KW-0812">Transmembrane</keyword>
<dbReference type="PANTHER" id="PTHR45138:SF9">
    <property type="entry name" value="DIGUANYLATE CYCLASE DGCM-RELATED"/>
    <property type="match status" value="1"/>
</dbReference>
<reference evidence="4" key="1">
    <citation type="submission" date="2021-03" db="EMBL/GenBank/DDBJ databases">
        <title>Actinotalea soli sp. nov., isolated from soil.</title>
        <authorList>
            <person name="Ping W."/>
            <person name="Zhang J."/>
        </authorList>
    </citation>
    <scope>NUCLEOTIDE SEQUENCE</scope>
    <source>
        <strain evidence="4">BY-33</strain>
    </source>
</reference>
<dbReference type="Pfam" id="PF00990">
    <property type="entry name" value="GGDEF"/>
    <property type="match status" value="1"/>
</dbReference>
<dbReference type="SMART" id="SM00267">
    <property type="entry name" value="GGDEF"/>
    <property type="match status" value="1"/>
</dbReference>
<dbReference type="EMBL" id="JAGEMK010000001">
    <property type="protein sequence ID" value="MBO1750517.1"/>
    <property type="molecule type" value="Genomic_DNA"/>
</dbReference>
<dbReference type="Gene3D" id="3.30.70.270">
    <property type="match status" value="1"/>
</dbReference>
<dbReference type="InterPro" id="IPR000160">
    <property type="entry name" value="GGDEF_dom"/>
</dbReference>
<dbReference type="InterPro" id="IPR050469">
    <property type="entry name" value="Diguanylate_Cyclase"/>
</dbReference>
<dbReference type="GO" id="GO:1902201">
    <property type="term" value="P:negative regulation of bacterial-type flagellum-dependent cell motility"/>
    <property type="evidence" value="ECO:0007669"/>
    <property type="project" value="TreeGrafter"/>
</dbReference>
<dbReference type="InterPro" id="IPR029787">
    <property type="entry name" value="Nucleotide_cyclase"/>
</dbReference>
<sequence>MQSVDAARRPAPRAAVTTLGTACLLVGLLCGFTVVVPFSETAPRALGAVLAAVALALGAVLLRLAPRVTVLAMHAVLVLALGLMTLAVLRSTTPVGAVVTAAGFFWLAVFAAVFLTRTPFLAYLVGIGGGLALGLAQAGSPSPVQTWVFYLGTMAGTSWVLHRKVTSLRAIAAQDALTGAATRRSLLDAAERELAWSRRTGRPVSLVLLDLDDFKIINDTQGHAAGDEVLVGLTAAWRTELRAGDVLGRWGGDEFAVLLPATGEEEARRVVARLAGADQRCSWSAGVAAGAADSLDEWISRADDALYRAKRARAGSVVGERPRGEEVETEALGQLGGREAPSDAVARGVQRR</sequence>
<feature type="transmembrane region" description="Helical" evidence="2">
    <location>
        <begin position="12"/>
        <end position="39"/>
    </location>
</feature>
<keyword evidence="2" id="KW-0472">Membrane</keyword>
<dbReference type="AlphaFoldDB" id="A0A939RS88"/>
<dbReference type="PROSITE" id="PS50887">
    <property type="entry name" value="GGDEF"/>
    <property type="match status" value="1"/>
</dbReference>
<feature type="transmembrane region" description="Helical" evidence="2">
    <location>
        <begin position="95"/>
        <end position="115"/>
    </location>
</feature>
<evidence type="ECO:0000256" key="1">
    <source>
        <dbReference type="SAM" id="MobiDB-lite"/>
    </source>
</evidence>
<evidence type="ECO:0000256" key="2">
    <source>
        <dbReference type="SAM" id="Phobius"/>
    </source>
</evidence>
<name>A0A939RS88_9CELL</name>
<dbReference type="GO" id="GO:0005886">
    <property type="term" value="C:plasma membrane"/>
    <property type="evidence" value="ECO:0007669"/>
    <property type="project" value="TreeGrafter"/>
</dbReference>
<protein>
    <submittedName>
        <fullName evidence="4">GGDEF domain-containing protein</fullName>
    </submittedName>
</protein>
<keyword evidence="5" id="KW-1185">Reference proteome</keyword>
<dbReference type="CDD" id="cd01949">
    <property type="entry name" value="GGDEF"/>
    <property type="match status" value="1"/>
</dbReference>
<proteinExistence type="predicted"/>
<evidence type="ECO:0000313" key="4">
    <source>
        <dbReference type="EMBL" id="MBO1750517.1"/>
    </source>
</evidence>
<evidence type="ECO:0000259" key="3">
    <source>
        <dbReference type="PROSITE" id="PS50887"/>
    </source>
</evidence>
<feature type="transmembrane region" description="Helical" evidence="2">
    <location>
        <begin position="120"/>
        <end position="138"/>
    </location>
</feature>
<dbReference type="Proteomes" id="UP000664209">
    <property type="component" value="Unassembled WGS sequence"/>
</dbReference>
<dbReference type="RefSeq" id="WP_208054160.1">
    <property type="nucleotide sequence ID" value="NZ_JAGEMK010000001.1"/>
</dbReference>
<dbReference type="SUPFAM" id="SSF55073">
    <property type="entry name" value="Nucleotide cyclase"/>
    <property type="match status" value="1"/>
</dbReference>
<dbReference type="GO" id="GO:0052621">
    <property type="term" value="F:diguanylate cyclase activity"/>
    <property type="evidence" value="ECO:0007669"/>
    <property type="project" value="TreeGrafter"/>
</dbReference>
<keyword evidence="2" id="KW-1133">Transmembrane helix</keyword>
<dbReference type="InterPro" id="IPR043128">
    <property type="entry name" value="Rev_trsase/Diguanyl_cyclase"/>
</dbReference>
<dbReference type="NCBIfam" id="TIGR00254">
    <property type="entry name" value="GGDEF"/>
    <property type="match status" value="1"/>
</dbReference>
<feature type="region of interest" description="Disordered" evidence="1">
    <location>
        <begin position="317"/>
        <end position="352"/>
    </location>
</feature>
<organism evidence="4 5">
    <name type="scientific">Actinotalea soli</name>
    <dbReference type="NCBI Taxonomy" id="2819234"/>
    <lineage>
        <taxon>Bacteria</taxon>
        <taxon>Bacillati</taxon>
        <taxon>Actinomycetota</taxon>
        <taxon>Actinomycetes</taxon>
        <taxon>Micrococcales</taxon>
        <taxon>Cellulomonadaceae</taxon>
        <taxon>Actinotalea</taxon>
    </lineage>
</organism>
<evidence type="ECO:0000313" key="5">
    <source>
        <dbReference type="Proteomes" id="UP000664209"/>
    </source>
</evidence>